<dbReference type="EMBL" id="CT867986">
    <property type="protein sequence ID" value="CAK56136.1"/>
    <property type="molecule type" value="Genomic_DNA"/>
</dbReference>
<evidence type="ECO:0000313" key="3">
    <source>
        <dbReference type="EMBL" id="CAK56136.1"/>
    </source>
</evidence>
<dbReference type="eggNOG" id="KOG1902">
    <property type="taxonomic scope" value="Eukaryota"/>
</dbReference>
<dbReference type="GO" id="GO:0000398">
    <property type="term" value="P:mRNA splicing, via spliceosome"/>
    <property type="evidence" value="ECO:0000318"/>
    <property type="project" value="GO_Central"/>
</dbReference>
<dbReference type="OMA" id="MENNWNK"/>
<dbReference type="RefSeq" id="XP_001423534.1">
    <property type="nucleotide sequence ID" value="XM_001423497.1"/>
</dbReference>
<dbReference type="GO" id="GO:0048024">
    <property type="term" value="P:regulation of mRNA splicing, via spliceosome"/>
    <property type="evidence" value="ECO:0000318"/>
    <property type="project" value="GO_Central"/>
</dbReference>
<sequence>MIENIVYFKMKHEAQTYKIPIQGVNVQLKDLRQKIKDFLKMPQAQKGQSNQNFEELVIYGELEQNGGQEKALGLADKVRNKQTVIVVRQPYQQGQSLCESCLSARSTSQTPCCQRRICQGCEEQFVKVTKCFFNELQQCPFKYVNYQVQTIKQQTEISNAELEQQIKNAVFFIVKSNTEQNVILAKTHDVWATTRRNFGTLMDQFNNKKVILIFIANRVEKFLGCAKMKNIQVPRDPKWQWCGTSTIQLADNFSVEWLRKGTVDFAKLQDTINPKTGDLVIRSKDCQEVPADIGQRICLLFEQIKQNDEEQEPVPQPQQEPTPKKEEIEWDYNQIICIFNQLQLIKAPANASPVREQTRKSPSRSPSNENIPSQNIQLNEAQHALLNQTLASWAQQQQMENNWNKMNMGKIPGLTGKVQYPHPFLQKYGQKHNKMAEVLLQMVQKESERKDKEKKSSSHSKKHKKKKDRDRSSSEEKRRSRKKRKERKDKKSKHKKRSRSRSRDHKKKEY</sequence>
<protein>
    <recommendedName>
        <fullName evidence="2">YTH domain-containing protein</fullName>
    </recommendedName>
</protein>
<gene>
    <name evidence="3" type="ORF">GSPATT00004230001</name>
</gene>
<feature type="domain" description="YTH" evidence="2">
    <location>
        <begin position="169"/>
        <end position="301"/>
    </location>
</feature>
<dbReference type="InParanoid" id="A0BC69"/>
<reference evidence="3 4" key="1">
    <citation type="journal article" date="2006" name="Nature">
        <title>Global trends of whole-genome duplications revealed by the ciliate Paramecium tetraurelia.</title>
        <authorList>
            <consortium name="Genoscope"/>
            <person name="Aury J.-M."/>
            <person name="Jaillon O."/>
            <person name="Duret L."/>
            <person name="Noel B."/>
            <person name="Jubin C."/>
            <person name="Porcel B.M."/>
            <person name="Segurens B."/>
            <person name="Daubin V."/>
            <person name="Anthouard V."/>
            <person name="Aiach N."/>
            <person name="Arnaiz O."/>
            <person name="Billaut A."/>
            <person name="Beisson J."/>
            <person name="Blanc I."/>
            <person name="Bouhouche K."/>
            <person name="Camara F."/>
            <person name="Duharcourt S."/>
            <person name="Guigo R."/>
            <person name="Gogendeau D."/>
            <person name="Katinka M."/>
            <person name="Keller A.-M."/>
            <person name="Kissmehl R."/>
            <person name="Klotz C."/>
            <person name="Koll F."/>
            <person name="Le Moue A."/>
            <person name="Lepere C."/>
            <person name="Malinsky S."/>
            <person name="Nowacki M."/>
            <person name="Nowak J.K."/>
            <person name="Plattner H."/>
            <person name="Poulain J."/>
            <person name="Ruiz F."/>
            <person name="Serrano V."/>
            <person name="Zagulski M."/>
            <person name="Dessen P."/>
            <person name="Betermier M."/>
            <person name="Weissenbach J."/>
            <person name="Scarpelli C."/>
            <person name="Schachter V."/>
            <person name="Sperling L."/>
            <person name="Meyer E."/>
            <person name="Cohen J."/>
            <person name="Wincker P."/>
        </authorList>
    </citation>
    <scope>NUCLEOTIDE SEQUENCE [LARGE SCALE GENOMIC DNA]</scope>
    <source>
        <strain evidence="3 4">Stock d4-2</strain>
    </source>
</reference>
<dbReference type="PROSITE" id="PS50882">
    <property type="entry name" value="YTH"/>
    <property type="match status" value="1"/>
</dbReference>
<feature type="compositionally biased region" description="Basic and acidic residues" evidence="1">
    <location>
        <begin position="469"/>
        <end position="478"/>
    </location>
</feature>
<accession>A0BC69</accession>
<organism evidence="3 4">
    <name type="scientific">Paramecium tetraurelia</name>
    <dbReference type="NCBI Taxonomy" id="5888"/>
    <lineage>
        <taxon>Eukaryota</taxon>
        <taxon>Sar</taxon>
        <taxon>Alveolata</taxon>
        <taxon>Ciliophora</taxon>
        <taxon>Intramacronucleata</taxon>
        <taxon>Oligohymenophorea</taxon>
        <taxon>Peniculida</taxon>
        <taxon>Parameciidae</taxon>
        <taxon>Paramecium</taxon>
    </lineage>
</organism>
<dbReference type="GeneID" id="5009318"/>
<feature type="region of interest" description="Disordered" evidence="1">
    <location>
        <begin position="445"/>
        <end position="510"/>
    </location>
</feature>
<keyword evidence="4" id="KW-1185">Reference proteome</keyword>
<dbReference type="GO" id="GO:0005654">
    <property type="term" value="C:nucleoplasm"/>
    <property type="evidence" value="ECO:0000318"/>
    <property type="project" value="GO_Central"/>
</dbReference>
<feature type="compositionally biased region" description="Polar residues" evidence="1">
    <location>
        <begin position="363"/>
        <end position="372"/>
    </location>
</feature>
<dbReference type="CDD" id="cd21134">
    <property type="entry name" value="YTH"/>
    <property type="match status" value="1"/>
</dbReference>
<feature type="compositionally biased region" description="Basic and acidic residues" evidence="1">
    <location>
        <begin position="445"/>
        <end position="456"/>
    </location>
</feature>
<evidence type="ECO:0000256" key="1">
    <source>
        <dbReference type="SAM" id="MobiDB-lite"/>
    </source>
</evidence>
<dbReference type="InterPro" id="IPR045168">
    <property type="entry name" value="YTH_prot"/>
</dbReference>
<dbReference type="HOGENOM" id="CLU_534699_0_0_1"/>
<dbReference type="Pfam" id="PF04146">
    <property type="entry name" value="YTH"/>
    <property type="match status" value="1"/>
</dbReference>
<dbReference type="GO" id="GO:1990247">
    <property type="term" value="F:N6-methyladenosine-containing RNA reader activity"/>
    <property type="evidence" value="ECO:0000318"/>
    <property type="project" value="GO_Central"/>
</dbReference>
<dbReference type="GO" id="GO:0003729">
    <property type="term" value="F:mRNA binding"/>
    <property type="evidence" value="ECO:0000318"/>
    <property type="project" value="GO_Central"/>
</dbReference>
<dbReference type="STRING" id="5888.A0BC69"/>
<dbReference type="Proteomes" id="UP000000600">
    <property type="component" value="Unassembled WGS sequence"/>
</dbReference>
<evidence type="ECO:0000313" key="4">
    <source>
        <dbReference type="Proteomes" id="UP000000600"/>
    </source>
</evidence>
<proteinExistence type="predicted"/>
<dbReference type="KEGG" id="ptm:GSPATT00004230001"/>
<feature type="compositionally biased region" description="Basic residues" evidence="1">
    <location>
        <begin position="457"/>
        <end position="468"/>
    </location>
</feature>
<dbReference type="AlphaFoldDB" id="A0BC69"/>
<dbReference type="InterPro" id="IPR007275">
    <property type="entry name" value="YTH_domain"/>
</dbReference>
<dbReference type="PANTHER" id="PTHR12357">
    <property type="entry name" value="YTH YT521-B HOMOLOGY DOMAIN-CONTAINING"/>
    <property type="match status" value="1"/>
</dbReference>
<name>A0BC69_PARTE</name>
<dbReference type="Gene3D" id="3.10.590.10">
    <property type="entry name" value="ph1033 like domains"/>
    <property type="match status" value="1"/>
</dbReference>
<dbReference type="OrthoDB" id="6103986at2759"/>
<feature type="region of interest" description="Disordered" evidence="1">
    <location>
        <begin position="350"/>
        <end position="372"/>
    </location>
</feature>
<feature type="compositionally biased region" description="Basic residues" evidence="1">
    <location>
        <begin position="479"/>
        <end position="510"/>
    </location>
</feature>
<dbReference type="PANTHER" id="PTHR12357:SF3">
    <property type="entry name" value="YTH DOMAIN-CONTAINING PROTEIN 1"/>
    <property type="match status" value="1"/>
</dbReference>
<evidence type="ECO:0000259" key="2">
    <source>
        <dbReference type="PROSITE" id="PS50882"/>
    </source>
</evidence>